<dbReference type="Proteomes" id="UP000677305">
    <property type="component" value="Chromosome"/>
</dbReference>
<evidence type="ECO:0000259" key="2">
    <source>
        <dbReference type="Pfam" id="PF17128"/>
    </source>
</evidence>
<keyword evidence="4" id="KW-1185">Reference proteome</keyword>
<reference evidence="3 4" key="1">
    <citation type="submission" date="2020-07" db="EMBL/GenBank/DDBJ databases">
        <title>Vallitalea guaymasensis genome.</title>
        <authorList>
            <person name="Postec A."/>
        </authorList>
    </citation>
    <scope>NUCLEOTIDE SEQUENCE [LARGE SCALE GENOMIC DNA]</scope>
    <source>
        <strain evidence="3 4">Ra1766G1</strain>
    </source>
</reference>
<evidence type="ECO:0000313" key="4">
    <source>
        <dbReference type="Proteomes" id="UP000677305"/>
    </source>
</evidence>
<dbReference type="InterPro" id="IPR019734">
    <property type="entry name" value="TPR_rpt"/>
</dbReference>
<dbReference type="Pfam" id="PF17128">
    <property type="entry name" value="DUF5107"/>
    <property type="match status" value="1"/>
</dbReference>
<dbReference type="SMART" id="SM00028">
    <property type="entry name" value="TPR"/>
    <property type="match status" value="2"/>
</dbReference>
<dbReference type="SUPFAM" id="SSF48452">
    <property type="entry name" value="TPR-like"/>
    <property type="match status" value="1"/>
</dbReference>
<dbReference type="AlphaFoldDB" id="A0A8J8M7G6"/>
<sequence>MKPSLIFTNNYYECDQTIKESSVPSICEMINVQNKDKQKNFLSEDEGLHIGYGKVVGCFPYKEQNQYTTDLKNREVAVAVLENDYLKATFLTEYGGRLWELIDKKSGKNLLYTNDVIQPRNLALRNAWFSGGVEWNLGVIGHSPFTCDKLYAAETTREDGMPILRFYEFERIRKVTYQMDFWLEEDSNILFCRMRIDNRNSEMIPMYWWSNIAVPEYEHGRLVVHATEAYKNSASGGIRKVQVPVDNEAGYDITYYENTISSVDYFFDIPSDAKKYIANVNNEGYGLLQLSSNRLQGRKLFSWGHIEGSDNWQDVLTKNAGKYIEIQAGVAKTQYECIPMPPNTVWEWIECYTSVDVKPDSIFNEYDNAVRTVDAQVENIWEKYDLNTMVADTKDSIGKKKFDLVRNASGYGALENRLREKLGEISISKHLEFPVNDDVRDWLDILEKNTFTHKDAHIAPSSFVVGDEWIDILGKSSKSEGKDNWYVWYQLGVMYKYTNRLEEALNCFKESLFLEVNKWSYHGAAYIYNEMKDIDKAVKYAVKAIELGTDDYSLCESCLKLLLNNEYYEFIIKTYHILGEEVQNNNRIKMYLAFAYVNTGNVDIADRMMNAEGGLDVVDIREGEITITELWEEIFKLKNPDVREEDIRVPKKYNYKMKVYSDN</sequence>
<dbReference type="EMBL" id="CP058561">
    <property type="protein sequence ID" value="QUH27704.1"/>
    <property type="molecule type" value="Genomic_DNA"/>
</dbReference>
<dbReference type="PROSITE" id="PS50005">
    <property type="entry name" value="TPR"/>
    <property type="match status" value="1"/>
</dbReference>
<dbReference type="InterPro" id="IPR011990">
    <property type="entry name" value="TPR-like_helical_dom_sf"/>
</dbReference>
<organism evidence="3 4">
    <name type="scientific">Vallitalea guaymasensis</name>
    <dbReference type="NCBI Taxonomy" id="1185412"/>
    <lineage>
        <taxon>Bacteria</taxon>
        <taxon>Bacillati</taxon>
        <taxon>Bacillota</taxon>
        <taxon>Clostridia</taxon>
        <taxon>Lachnospirales</taxon>
        <taxon>Vallitaleaceae</taxon>
        <taxon>Vallitalea</taxon>
    </lineage>
</organism>
<dbReference type="InterPro" id="IPR033396">
    <property type="entry name" value="DUF5107"/>
</dbReference>
<proteinExistence type="predicted"/>
<protein>
    <submittedName>
        <fullName evidence="3">DUF5107 domain-containing protein</fullName>
    </submittedName>
</protein>
<feature type="repeat" description="TPR" evidence="1">
    <location>
        <begin position="485"/>
        <end position="518"/>
    </location>
</feature>
<feature type="domain" description="DUF5107" evidence="2">
    <location>
        <begin position="55"/>
        <end position="334"/>
    </location>
</feature>
<gene>
    <name evidence="3" type="ORF">HYG85_01735</name>
</gene>
<evidence type="ECO:0000313" key="3">
    <source>
        <dbReference type="EMBL" id="QUH27704.1"/>
    </source>
</evidence>
<name>A0A8J8M7G6_9FIRM</name>
<evidence type="ECO:0000256" key="1">
    <source>
        <dbReference type="PROSITE-ProRule" id="PRU00339"/>
    </source>
</evidence>
<dbReference type="KEGG" id="vgu:HYG85_01735"/>
<accession>A0A8J8M7G6</accession>
<keyword evidence="1" id="KW-0802">TPR repeat</keyword>
<dbReference type="Gene3D" id="1.25.40.10">
    <property type="entry name" value="Tetratricopeptide repeat domain"/>
    <property type="match status" value="1"/>
</dbReference>
<dbReference type="RefSeq" id="WP_212692021.1">
    <property type="nucleotide sequence ID" value="NZ_CP058561.1"/>
</dbReference>
<dbReference type="Pfam" id="PF13181">
    <property type="entry name" value="TPR_8"/>
    <property type="match status" value="2"/>
</dbReference>